<name>A0A976QY03_9CAUD</name>
<protein>
    <submittedName>
        <fullName evidence="1">Uncharacterized protein</fullName>
    </submittedName>
</protein>
<reference evidence="1" key="1">
    <citation type="submission" date="2021-11" db="EMBL/GenBank/DDBJ databases">
        <title>Phage-based biocontrol of nitrification in agricultural soil.</title>
        <authorList>
            <person name="Muniesa M."/>
            <person name="Quiros P."/>
            <person name="Salaet I."/>
        </authorList>
    </citation>
    <scope>NUCLEOTIDE SEQUENCE</scope>
</reference>
<evidence type="ECO:0000313" key="1">
    <source>
        <dbReference type="EMBL" id="UMO77821.1"/>
    </source>
</evidence>
<dbReference type="EMBL" id="OL634959">
    <property type="protein sequence ID" value="UMO77821.1"/>
    <property type="molecule type" value="Genomic_DNA"/>
</dbReference>
<dbReference type="Proteomes" id="UP001061889">
    <property type="component" value="Segment"/>
</dbReference>
<sequence>MQFNTREFIELAESSAECLEYVKSGEFGQEPAHVLDDLIVDLQLCLTCTEQARHTMHDILDVLRQKREEV</sequence>
<organism evidence="1 2">
    <name type="scientific">Bacteriophage Phi NF-1</name>
    <dbReference type="NCBI Taxonomy" id="2900273"/>
    <lineage>
        <taxon>Viruses</taxon>
        <taxon>Duplodnaviria</taxon>
        <taxon>Heunggongvirae</taxon>
        <taxon>Uroviricota</taxon>
        <taxon>Caudoviricetes</taxon>
        <taxon>Autographivirales</taxon>
        <taxon>Autoscriptoviridae</taxon>
        <taxon>Catalonvirus</taxon>
        <taxon>Catalonvirus NF1</taxon>
    </lineage>
</organism>
<proteinExistence type="predicted"/>
<evidence type="ECO:0000313" key="2">
    <source>
        <dbReference type="Proteomes" id="UP001061889"/>
    </source>
</evidence>
<accession>A0A976QY03</accession>
<keyword evidence="2" id="KW-1185">Reference proteome</keyword>